<comment type="caution">
    <text evidence="1">The sequence shown here is derived from an EMBL/GenBank/DDBJ whole genome shotgun (WGS) entry which is preliminary data.</text>
</comment>
<accession>A0A6A5C7D8</accession>
<sequence length="555" mass="66024">MTRHEHKPKHSPYQYIKKNSQLGVAVGWAEDIDSTTKGYSATIPIALIWKKLQTTEDDDERVDSETIEKSHNYILTNFNHFCDDNEKEHKRVNLAKHYRPCYLLVVLREPWKRNSYVSNGWIGLLKLNKLGFRMDTLNQRLHILGKTSVYFPLSIFINEWTKEYFNFFMLGTQSNVNVMFEINQECLTESKLQIERMKQDEFVYCSFKGQVFWPTIGSSKRCWTFTNKYYYEELQLRRIYLKDNFQLAEEKKWSIKLPLTNKDQFMYLEYQHLNENEQNDVIERYLLVSVSQSKRWIHSLLQMQLGESQAFLTPTNFLNFDKLFNNDIQRHAKNNVKLLSHCKLTNSKYLIMCWLITSKQGHTRYKLKSFQDLFIHSTAWMLIDFESKLVKRVFPRVYRLSKKINEDGFKQVSSKKKLYSGKRLPKKSYFQDGDLNGGYSDVHLLQLIRTKNDTNSPCEEEDVVPEERNDIMLFGTNSKKDIQTIAFRPFLSNPDLFQVMVFFTSDVVTDCRKDVCHSSDYGKMFRFYFKLRDECSTRLTSTFKHYHDITLVTLQ</sequence>
<dbReference type="OrthoDB" id="10428888at2759"/>
<keyword evidence="2" id="KW-1185">Reference proteome</keyword>
<proteinExistence type="predicted"/>
<dbReference type="VEuPathDB" id="AmoebaDB:NF0086850"/>
<dbReference type="VEuPathDB" id="AmoebaDB:NfTy_016460"/>
<organism evidence="1 2">
    <name type="scientific">Naegleria fowleri</name>
    <name type="common">Brain eating amoeba</name>
    <dbReference type="NCBI Taxonomy" id="5763"/>
    <lineage>
        <taxon>Eukaryota</taxon>
        <taxon>Discoba</taxon>
        <taxon>Heterolobosea</taxon>
        <taxon>Tetramitia</taxon>
        <taxon>Eutetramitia</taxon>
        <taxon>Vahlkampfiidae</taxon>
        <taxon>Naegleria</taxon>
    </lineage>
</organism>
<dbReference type="EMBL" id="VFQX01000007">
    <property type="protein sequence ID" value="KAF0983041.1"/>
    <property type="molecule type" value="Genomic_DNA"/>
</dbReference>
<reference evidence="1 2" key="1">
    <citation type="journal article" date="2019" name="Sci. Rep.">
        <title>Nanopore sequencing improves the draft genome of the human pathogenic amoeba Naegleria fowleri.</title>
        <authorList>
            <person name="Liechti N."/>
            <person name="Schurch N."/>
            <person name="Bruggmann R."/>
            <person name="Wittwer M."/>
        </authorList>
    </citation>
    <scope>NUCLEOTIDE SEQUENCE [LARGE SCALE GENOMIC DNA]</scope>
    <source>
        <strain evidence="1 2">ATCC 30894</strain>
    </source>
</reference>
<gene>
    <name evidence="1" type="ORF">FDP41_011019</name>
</gene>
<dbReference type="Proteomes" id="UP000444721">
    <property type="component" value="Unassembled WGS sequence"/>
</dbReference>
<evidence type="ECO:0000313" key="1">
    <source>
        <dbReference type="EMBL" id="KAF0983041.1"/>
    </source>
</evidence>
<name>A0A6A5C7D8_NAEFO</name>
<dbReference type="GeneID" id="68118234"/>
<evidence type="ECO:0000313" key="2">
    <source>
        <dbReference type="Proteomes" id="UP000444721"/>
    </source>
</evidence>
<dbReference type="VEuPathDB" id="AmoebaDB:FDP41_011019"/>
<protein>
    <submittedName>
        <fullName evidence="1">Uncharacterized protein</fullName>
    </submittedName>
</protein>
<dbReference type="RefSeq" id="XP_044567754.1">
    <property type="nucleotide sequence ID" value="XM_044701382.1"/>
</dbReference>
<dbReference type="AlphaFoldDB" id="A0A6A5C7D8"/>